<dbReference type="SUPFAM" id="SSF47396">
    <property type="entry name" value="Transcription factor IIA (TFIIA), alpha-helical domain"/>
    <property type="match status" value="1"/>
</dbReference>
<keyword evidence="6" id="KW-1133">Transmembrane helix</keyword>
<dbReference type="GO" id="GO:0005634">
    <property type="term" value="C:nucleus"/>
    <property type="evidence" value="ECO:0007669"/>
    <property type="project" value="UniProtKB-SubCell"/>
</dbReference>
<evidence type="ECO:0000256" key="2">
    <source>
        <dbReference type="ARBA" id="ARBA00010059"/>
    </source>
</evidence>
<dbReference type="Pfam" id="PF00226">
    <property type="entry name" value="DnaJ"/>
    <property type="match status" value="1"/>
</dbReference>
<evidence type="ECO:0000256" key="4">
    <source>
        <dbReference type="ARBA" id="ARBA00023242"/>
    </source>
</evidence>
<dbReference type="Pfam" id="PF03153">
    <property type="entry name" value="TFIIA"/>
    <property type="match status" value="2"/>
</dbReference>
<dbReference type="Gene3D" id="1.10.287.100">
    <property type="match status" value="1"/>
</dbReference>
<dbReference type="Proteomes" id="UP001620626">
    <property type="component" value="Unassembled WGS sequence"/>
</dbReference>
<protein>
    <recommendedName>
        <fullName evidence="7">J domain-containing protein</fullName>
    </recommendedName>
</protein>
<keyword evidence="6" id="KW-0812">Transmembrane</keyword>
<dbReference type="AlphaFoldDB" id="A0ABD2LPF4"/>
<dbReference type="SUPFAM" id="SSF50784">
    <property type="entry name" value="Transcription factor IIA (TFIIA), beta-barrel domain"/>
    <property type="match status" value="1"/>
</dbReference>
<evidence type="ECO:0000313" key="9">
    <source>
        <dbReference type="Proteomes" id="UP001620626"/>
    </source>
</evidence>
<dbReference type="SUPFAM" id="SSF46565">
    <property type="entry name" value="Chaperone J-domain"/>
    <property type="match status" value="1"/>
</dbReference>
<dbReference type="InterPro" id="IPR004855">
    <property type="entry name" value="TFIIA_asu/bsu"/>
</dbReference>
<evidence type="ECO:0000313" key="8">
    <source>
        <dbReference type="EMBL" id="KAL3117126.1"/>
    </source>
</evidence>
<organism evidence="8 9">
    <name type="scientific">Heterodera trifolii</name>
    <dbReference type="NCBI Taxonomy" id="157864"/>
    <lineage>
        <taxon>Eukaryota</taxon>
        <taxon>Metazoa</taxon>
        <taxon>Ecdysozoa</taxon>
        <taxon>Nematoda</taxon>
        <taxon>Chromadorea</taxon>
        <taxon>Rhabditida</taxon>
        <taxon>Tylenchina</taxon>
        <taxon>Tylenchomorpha</taxon>
        <taxon>Tylenchoidea</taxon>
        <taxon>Heteroderidae</taxon>
        <taxon>Heteroderinae</taxon>
        <taxon>Heterodera</taxon>
    </lineage>
</organism>
<dbReference type="SMART" id="SM00271">
    <property type="entry name" value="DnaJ"/>
    <property type="match status" value="1"/>
</dbReference>
<reference evidence="8 9" key="1">
    <citation type="submission" date="2024-10" db="EMBL/GenBank/DDBJ databases">
        <authorList>
            <person name="Kim D."/>
        </authorList>
    </citation>
    <scope>NUCLEOTIDE SEQUENCE [LARGE SCALE GENOMIC DNA]</scope>
    <source>
        <strain evidence="8">BH-2024</strain>
    </source>
</reference>
<keyword evidence="9" id="KW-1185">Reference proteome</keyword>
<feature type="compositionally biased region" description="Acidic residues" evidence="5">
    <location>
        <begin position="410"/>
        <end position="431"/>
    </location>
</feature>
<dbReference type="PROSITE" id="PS50076">
    <property type="entry name" value="DNAJ_2"/>
    <property type="match status" value="1"/>
</dbReference>
<name>A0ABD2LPF4_9BILA</name>
<dbReference type="InterPro" id="IPR036869">
    <property type="entry name" value="J_dom_sf"/>
</dbReference>
<feature type="compositionally biased region" description="Acidic residues" evidence="5">
    <location>
        <begin position="384"/>
        <end position="397"/>
    </location>
</feature>
<comment type="caution">
    <text evidence="8">The sequence shown here is derived from an EMBL/GenBank/DDBJ whole genome shotgun (WGS) entry which is preliminary data.</text>
</comment>
<comment type="subcellular location">
    <subcellularLocation>
        <location evidence="1">Nucleus</location>
    </subcellularLocation>
</comment>
<accession>A0ABD2LPF4</accession>
<keyword evidence="3" id="KW-0804">Transcription</keyword>
<dbReference type="CDD" id="cd06257">
    <property type="entry name" value="DnaJ"/>
    <property type="match status" value="1"/>
</dbReference>
<dbReference type="PRINTS" id="PR00625">
    <property type="entry name" value="JDOMAIN"/>
</dbReference>
<proteinExistence type="inferred from homology"/>
<keyword evidence="4" id="KW-0539">Nucleus</keyword>
<feature type="domain" description="J" evidence="7">
    <location>
        <begin position="51"/>
        <end position="115"/>
    </location>
</feature>
<dbReference type="PANTHER" id="PTHR12694">
    <property type="entry name" value="TRANSCRIPTION INITIATION FACTOR IIA SUBUNIT 1"/>
    <property type="match status" value="1"/>
</dbReference>
<dbReference type="InterPro" id="IPR001623">
    <property type="entry name" value="DnaJ_domain"/>
</dbReference>
<dbReference type="Gene3D" id="1.10.287.110">
    <property type="entry name" value="DnaJ domain"/>
    <property type="match status" value="1"/>
</dbReference>
<feature type="transmembrane region" description="Helical" evidence="6">
    <location>
        <begin position="164"/>
        <end position="187"/>
    </location>
</feature>
<dbReference type="PANTHER" id="PTHR12694:SF8">
    <property type="entry name" value="TRANSCRIPTION INITIATION FACTOR IIA SUBUNIT 1"/>
    <property type="match status" value="1"/>
</dbReference>
<dbReference type="Gene3D" id="2.30.18.10">
    <property type="entry name" value="Transcription factor IIA (TFIIA), beta-barrel domain"/>
    <property type="match status" value="1"/>
</dbReference>
<evidence type="ECO:0000256" key="5">
    <source>
        <dbReference type="SAM" id="MobiDB-lite"/>
    </source>
</evidence>
<dbReference type="EMBL" id="JBICBT010000334">
    <property type="protein sequence ID" value="KAL3117126.1"/>
    <property type="molecule type" value="Genomic_DNA"/>
</dbReference>
<feature type="region of interest" description="Disordered" evidence="5">
    <location>
        <begin position="367"/>
        <end position="431"/>
    </location>
</feature>
<dbReference type="FunFam" id="2.30.18.10:FF:000008">
    <property type="entry name" value="Transcription factor TFIIA complex large subunit"/>
    <property type="match status" value="1"/>
</dbReference>
<gene>
    <name evidence="8" type="ORF">niasHT_007529</name>
</gene>
<comment type="similarity">
    <text evidence="2">Belongs to the TFIIA subunit 1 family.</text>
</comment>
<keyword evidence="6" id="KW-0472">Membrane</keyword>
<dbReference type="CDD" id="cd07976">
    <property type="entry name" value="TFIIA_alpha_beta_like"/>
    <property type="match status" value="1"/>
</dbReference>
<evidence type="ECO:0000259" key="7">
    <source>
        <dbReference type="PROSITE" id="PS50076"/>
    </source>
</evidence>
<evidence type="ECO:0000256" key="6">
    <source>
        <dbReference type="SAM" id="Phobius"/>
    </source>
</evidence>
<sequence length="483" mass="54748">MNVLIVTNKAAWSSLCSNHLNSLCLLLCPLSPNRCNAINLLSFSAQISEKNLYDLLGVKSDASQYDIKSAYFSKCKTLHPDMKCDGATKNDFLELKQAYDVLRRPAERRRYDNSLLFHVNPMDNYTKYNNGFARGQYHSQNGETFDGFSAHKWRSPLGNDDIHFVFAIFMFGLVFVFLFYFAQWVAIRRQNKQLAAMDGADELAKCFMRQRGMDTSMINDPVQKERFARLLKTDIEEAMHRRNENPEKQTEREERTNDWLGAIFVIHCVPMSLPGTYGIEDAYQGVIDDVIAQLKDAFLDESLDADVLQQLKKSWEVKLGESGAINSGVGNRIIGNGMGARKKTTQRLTFVGAGQLMRWAAQSSSNIVQLDGGKGKTAPGMTDESSEEEEGREEEDPTMVAAKYGLGERNDDEAVEEEPLNSGDDQSDDEDLDTLFDAENVVVCQFEKVHRARNKWRFTLKDGVMHIRGKDYCFQKCTGEAEW</sequence>
<evidence type="ECO:0000256" key="1">
    <source>
        <dbReference type="ARBA" id="ARBA00004123"/>
    </source>
</evidence>
<evidence type="ECO:0000256" key="3">
    <source>
        <dbReference type="ARBA" id="ARBA00023163"/>
    </source>
</evidence>
<dbReference type="InterPro" id="IPR009088">
    <property type="entry name" value="TFIIA_b-brl"/>
</dbReference>
<dbReference type="SMART" id="SM01371">
    <property type="entry name" value="TFIIA"/>
    <property type="match status" value="1"/>
</dbReference>